<reference evidence="1" key="1">
    <citation type="submission" date="2013-07" db="EMBL/GenBank/DDBJ databases">
        <title>The genome of Eucalyptus grandis.</title>
        <authorList>
            <person name="Schmutz J."/>
            <person name="Hayes R."/>
            <person name="Myburg A."/>
            <person name="Tuskan G."/>
            <person name="Grattapaglia D."/>
            <person name="Rokhsar D.S."/>
        </authorList>
    </citation>
    <scope>NUCLEOTIDE SEQUENCE</scope>
    <source>
        <tissue evidence="1">Leaf extractions</tissue>
    </source>
</reference>
<dbReference type="EMBL" id="KK198760">
    <property type="protein sequence ID" value="KCW61186.1"/>
    <property type="molecule type" value="Genomic_DNA"/>
</dbReference>
<name>A0A059B5J2_EUCGR</name>
<accession>A0A059B5J2</accession>
<dbReference type="Gramene" id="KCW61186">
    <property type="protein sequence ID" value="KCW61186"/>
    <property type="gene ID" value="EUGRSUZ_H03949"/>
</dbReference>
<dbReference type="InParanoid" id="A0A059B5J2"/>
<proteinExistence type="predicted"/>
<dbReference type="AlphaFoldDB" id="A0A059B5J2"/>
<evidence type="ECO:0000313" key="1">
    <source>
        <dbReference type="EMBL" id="KCW61186.1"/>
    </source>
</evidence>
<protein>
    <submittedName>
        <fullName evidence="1">Uncharacterized protein</fullName>
    </submittedName>
</protein>
<sequence>MDAVTGQAHSALSAGREREREDTVITSFIKMLRLRRTLRCQAKSKIIIYSFLHQKVLSFFLVQCSVIHTDANYSTIIASDHHRLVNIYLRRIKSSRFEQQNRLLIQIKVNKVVCFVGHIGTYIKT</sequence>
<organism evidence="1">
    <name type="scientific">Eucalyptus grandis</name>
    <name type="common">Flooded gum</name>
    <dbReference type="NCBI Taxonomy" id="71139"/>
    <lineage>
        <taxon>Eukaryota</taxon>
        <taxon>Viridiplantae</taxon>
        <taxon>Streptophyta</taxon>
        <taxon>Embryophyta</taxon>
        <taxon>Tracheophyta</taxon>
        <taxon>Spermatophyta</taxon>
        <taxon>Magnoliopsida</taxon>
        <taxon>eudicotyledons</taxon>
        <taxon>Gunneridae</taxon>
        <taxon>Pentapetalae</taxon>
        <taxon>rosids</taxon>
        <taxon>malvids</taxon>
        <taxon>Myrtales</taxon>
        <taxon>Myrtaceae</taxon>
        <taxon>Myrtoideae</taxon>
        <taxon>Eucalypteae</taxon>
        <taxon>Eucalyptus</taxon>
    </lineage>
</organism>
<gene>
    <name evidence="1" type="ORF">EUGRSUZ_H03949</name>
</gene>